<evidence type="ECO:0000313" key="4">
    <source>
        <dbReference type="Proteomes" id="UP001207116"/>
    </source>
</evidence>
<keyword evidence="3" id="KW-0645">Protease</keyword>
<gene>
    <name evidence="3" type="ORF">OO016_11850</name>
</gene>
<proteinExistence type="inferred from homology"/>
<dbReference type="Proteomes" id="UP001207116">
    <property type="component" value="Unassembled WGS sequence"/>
</dbReference>
<sequence length="446" mass="51052">MDNKVLNSMKYRISLTLKTIRAATKPIVYILIISALYSCASTGKSAIRKVSRKTLTKSFYQNQFTGIMILDPENQDTLLSRNSDKYFTPASNTKIFTFYTALQFLPEKIPVINYTYLGDTLVISGTGDPTQFHPYFQDSTLYHFLKKHDGPIAIHHPYFADDPLGPGWAWDDYDQYYSAERSSLPLYGNVLTIIKDDSLRTYPSLFREQLLPAAVSKKRSQEANVFFYDPDRTDTLEIPFKTDSMQIKLLLEKAIGRRLLQPPGKNTPMDRTLSGILTDSVLKRMMHESDNFLAEQLLLMVSNELSDSLSTDLARKYILSMSLSDLPQMPRWVDGSGLSRYNLFTPESMVHVLTKLYRQIPRQRLFDLFPAGGESSTLKDWFPGDSKPYIFAKSGTLGNNYNLSGYLITKKGKVLIFSFMNNHFRKPSAEIKTHMQEFLEGVRDHY</sequence>
<dbReference type="PANTHER" id="PTHR30023:SF0">
    <property type="entry name" value="PENICILLIN-SENSITIVE CARBOXYPEPTIDASE A"/>
    <property type="match status" value="1"/>
</dbReference>
<evidence type="ECO:0000256" key="2">
    <source>
        <dbReference type="ARBA" id="ARBA00022801"/>
    </source>
</evidence>
<dbReference type="Pfam" id="PF02113">
    <property type="entry name" value="Peptidase_S13"/>
    <property type="match status" value="2"/>
</dbReference>
<dbReference type="EMBL" id="JAPFQP010000004">
    <property type="protein sequence ID" value="MCX2720298.1"/>
    <property type="molecule type" value="Genomic_DNA"/>
</dbReference>
<evidence type="ECO:0000313" key="3">
    <source>
        <dbReference type="EMBL" id="MCX2720298.1"/>
    </source>
</evidence>
<evidence type="ECO:0000256" key="1">
    <source>
        <dbReference type="ARBA" id="ARBA00006096"/>
    </source>
</evidence>
<dbReference type="InterPro" id="IPR012338">
    <property type="entry name" value="Beta-lactam/transpept-like"/>
</dbReference>
<dbReference type="SUPFAM" id="SSF56601">
    <property type="entry name" value="beta-lactamase/transpeptidase-like"/>
    <property type="match status" value="1"/>
</dbReference>
<comment type="similarity">
    <text evidence="1">Belongs to the peptidase S13 family.</text>
</comment>
<reference evidence="3" key="1">
    <citation type="submission" date="2022-11" db="EMBL/GenBank/DDBJ databases">
        <title>The characterization of three novel Bacteroidetes species and genomic analysis of their roles in tidal elemental geochemical cycles.</title>
        <authorList>
            <person name="Ma K.-J."/>
        </authorList>
    </citation>
    <scope>NUCLEOTIDE SEQUENCE</scope>
    <source>
        <strain evidence="3">M415</strain>
    </source>
</reference>
<dbReference type="RefSeq" id="WP_266014200.1">
    <property type="nucleotide sequence ID" value="NZ_JAPFQP010000004.1"/>
</dbReference>
<dbReference type="GO" id="GO:0009002">
    <property type="term" value="F:serine-type D-Ala-D-Ala carboxypeptidase activity"/>
    <property type="evidence" value="ECO:0007669"/>
    <property type="project" value="UniProtKB-EC"/>
</dbReference>
<organism evidence="3 4">
    <name type="scientific">Lentiprolixibacter aurantiacus</name>
    <dbReference type="NCBI Taxonomy" id="2993939"/>
    <lineage>
        <taxon>Bacteria</taxon>
        <taxon>Pseudomonadati</taxon>
        <taxon>Bacteroidota</taxon>
        <taxon>Flavobacteriia</taxon>
        <taxon>Flavobacteriales</taxon>
        <taxon>Flavobacteriaceae</taxon>
        <taxon>Lentiprolixibacter</taxon>
    </lineage>
</organism>
<dbReference type="PRINTS" id="PR00922">
    <property type="entry name" value="DADACBPTASE3"/>
</dbReference>
<dbReference type="PANTHER" id="PTHR30023">
    <property type="entry name" value="D-ALANYL-D-ALANINE CARBOXYPEPTIDASE"/>
    <property type="match status" value="1"/>
</dbReference>
<keyword evidence="4" id="KW-1185">Reference proteome</keyword>
<keyword evidence="3" id="KW-0121">Carboxypeptidase</keyword>
<dbReference type="GO" id="GO:0006508">
    <property type="term" value="P:proteolysis"/>
    <property type="evidence" value="ECO:0007669"/>
    <property type="project" value="InterPro"/>
</dbReference>
<name>A0AAE3MMT0_9FLAO</name>
<dbReference type="EC" id="3.4.16.4" evidence="3"/>
<comment type="caution">
    <text evidence="3">The sequence shown here is derived from an EMBL/GenBank/DDBJ whole genome shotgun (WGS) entry which is preliminary data.</text>
</comment>
<accession>A0AAE3MMT0</accession>
<dbReference type="GO" id="GO:0000270">
    <property type="term" value="P:peptidoglycan metabolic process"/>
    <property type="evidence" value="ECO:0007669"/>
    <property type="project" value="TreeGrafter"/>
</dbReference>
<keyword evidence="2 3" id="KW-0378">Hydrolase</keyword>
<dbReference type="AlphaFoldDB" id="A0AAE3MMT0"/>
<dbReference type="Gene3D" id="3.40.710.10">
    <property type="entry name" value="DD-peptidase/beta-lactamase superfamily"/>
    <property type="match status" value="2"/>
</dbReference>
<dbReference type="InterPro" id="IPR000667">
    <property type="entry name" value="Peptidase_S13"/>
</dbReference>
<protein>
    <submittedName>
        <fullName evidence="3">D-alanyl-D-alanine carboxypeptidase</fullName>
        <ecNumber evidence="3">3.4.16.4</ecNumber>
    </submittedName>
</protein>